<dbReference type="InterPro" id="IPR021109">
    <property type="entry name" value="Peptidase_aspartic_dom_sf"/>
</dbReference>
<dbReference type="Gene3D" id="2.40.70.10">
    <property type="entry name" value="Acid Proteases"/>
    <property type="match status" value="2"/>
</dbReference>
<feature type="domain" description="Peptidase A1" evidence="2">
    <location>
        <begin position="1"/>
        <end position="321"/>
    </location>
</feature>
<evidence type="ECO:0000313" key="4">
    <source>
        <dbReference type="Proteomes" id="UP001054889"/>
    </source>
</evidence>
<proteinExistence type="inferred from homology"/>
<comment type="similarity">
    <text evidence="1">Belongs to the peptidase A1 family.</text>
</comment>
<dbReference type="Proteomes" id="UP001054889">
    <property type="component" value="Unassembled WGS sequence"/>
</dbReference>
<dbReference type="GO" id="GO:0004190">
    <property type="term" value="F:aspartic-type endopeptidase activity"/>
    <property type="evidence" value="ECO:0007669"/>
    <property type="project" value="InterPro"/>
</dbReference>
<protein>
    <recommendedName>
        <fullName evidence="2">Peptidase A1 domain-containing protein</fullName>
    </recommendedName>
</protein>
<dbReference type="InterPro" id="IPR001461">
    <property type="entry name" value="Aspartic_peptidase_A1"/>
</dbReference>
<dbReference type="InterPro" id="IPR032799">
    <property type="entry name" value="TAXi_C"/>
</dbReference>
<comment type="caution">
    <text evidence="3">The sequence shown here is derived from an EMBL/GenBank/DDBJ whole genome shotgun (WGS) entry which is preliminary data.</text>
</comment>
<dbReference type="Pfam" id="PF14541">
    <property type="entry name" value="TAXi_C"/>
    <property type="match status" value="1"/>
</dbReference>
<dbReference type="InterPro" id="IPR033121">
    <property type="entry name" value="PEPTIDASE_A1"/>
</dbReference>
<dbReference type="SUPFAM" id="SSF50630">
    <property type="entry name" value="Acid proteases"/>
    <property type="match status" value="1"/>
</dbReference>
<dbReference type="GO" id="GO:0006508">
    <property type="term" value="P:proteolysis"/>
    <property type="evidence" value="ECO:0007669"/>
    <property type="project" value="InterPro"/>
</dbReference>
<dbReference type="InterPro" id="IPR032861">
    <property type="entry name" value="TAXi_N"/>
</dbReference>
<evidence type="ECO:0000259" key="2">
    <source>
        <dbReference type="PROSITE" id="PS51767"/>
    </source>
</evidence>
<evidence type="ECO:0000256" key="1">
    <source>
        <dbReference type="ARBA" id="ARBA00007447"/>
    </source>
</evidence>
<accession>A0AAV5EYI7</accession>
<evidence type="ECO:0000313" key="3">
    <source>
        <dbReference type="EMBL" id="GJN27472.1"/>
    </source>
</evidence>
<dbReference type="Pfam" id="PF14543">
    <property type="entry name" value="TAXi_N"/>
    <property type="match status" value="1"/>
</dbReference>
<name>A0AAV5EYI7_ELECO</name>
<reference evidence="3" key="1">
    <citation type="journal article" date="2018" name="DNA Res.">
        <title>Multiple hybrid de novo genome assembly of finger millet, an orphan allotetraploid crop.</title>
        <authorList>
            <person name="Hatakeyama M."/>
            <person name="Aluri S."/>
            <person name="Balachadran M.T."/>
            <person name="Sivarajan S.R."/>
            <person name="Patrignani A."/>
            <person name="Gruter S."/>
            <person name="Poveda L."/>
            <person name="Shimizu-Inatsugi R."/>
            <person name="Baeten J."/>
            <person name="Francoijs K.J."/>
            <person name="Nataraja K.N."/>
            <person name="Reddy Y.A.N."/>
            <person name="Phadnis S."/>
            <person name="Ravikumar R.L."/>
            <person name="Schlapbach R."/>
            <person name="Sreeman S.M."/>
            <person name="Shimizu K.K."/>
        </authorList>
    </citation>
    <scope>NUCLEOTIDE SEQUENCE</scope>
</reference>
<gene>
    <name evidence="3" type="primary">gb15500</name>
    <name evidence="3" type="ORF">PR202_gb15500</name>
</gene>
<organism evidence="3 4">
    <name type="scientific">Eleusine coracana subsp. coracana</name>
    <dbReference type="NCBI Taxonomy" id="191504"/>
    <lineage>
        <taxon>Eukaryota</taxon>
        <taxon>Viridiplantae</taxon>
        <taxon>Streptophyta</taxon>
        <taxon>Embryophyta</taxon>
        <taxon>Tracheophyta</taxon>
        <taxon>Spermatophyta</taxon>
        <taxon>Magnoliopsida</taxon>
        <taxon>Liliopsida</taxon>
        <taxon>Poales</taxon>
        <taxon>Poaceae</taxon>
        <taxon>PACMAD clade</taxon>
        <taxon>Chloridoideae</taxon>
        <taxon>Cynodonteae</taxon>
        <taxon>Eleusininae</taxon>
        <taxon>Eleusine</taxon>
    </lineage>
</organism>
<dbReference type="PANTHER" id="PTHR47965">
    <property type="entry name" value="ASPARTYL PROTEASE-RELATED"/>
    <property type="match status" value="1"/>
</dbReference>
<keyword evidence="4" id="KW-1185">Reference proteome</keyword>
<reference evidence="3" key="2">
    <citation type="submission" date="2021-12" db="EMBL/GenBank/DDBJ databases">
        <title>Resequencing data analysis of finger millet.</title>
        <authorList>
            <person name="Hatakeyama M."/>
            <person name="Aluri S."/>
            <person name="Balachadran M.T."/>
            <person name="Sivarajan S.R."/>
            <person name="Poveda L."/>
            <person name="Shimizu-Inatsugi R."/>
            <person name="Schlapbach R."/>
            <person name="Sreeman S.M."/>
            <person name="Shimizu K.K."/>
        </authorList>
    </citation>
    <scope>NUCLEOTIDE SEQUENCE</scope>
</reference>
<dbReference type="PANTHER" id="PTHR47965:SF17">
    <property type="entry name" value="OS01G0936900 PROTEIN"/>
    <property type="match status" value="1"/>
</dbReference>
<dbReference type="EMBL" id="BQKI01000079">
    <property type="protein sequence ID" value="GJN27472.1"/>
    <property type="molecule type" value="Genomic_DNA"/>
</dbReference>
<sequence length="339" mass="35695">MVANRNREPCGPPVGVGNPDPRCTCISYAVNLISGRCGNGQLAVLPLSANATNGDHPLFPVSFNAYQTCAPDDFVLDSLPSGAVGMAGLSRQLLSLPNQVASKLKVAKKFALCLPSGGGQPGAAIFGGGPFVLQSQKPEDLTQSLAGSLPLVKNPKNSAYYFRVHGIAVNQQAVSLPAGVLDLDPRTGRGGAVFSTLTQYTTLRDDIYGKVLEAFEKATGGVQWVKPPPPFFRCFPESAFGSTLLGPGVANIDLMLDNGRNWTLPGASSLVPVAGRLCFAFQSMGSPASQAPDAPAIIFGTHQMQDNLVQFDLEKNTFGFSGLLLGRRTNCGNYNFKSS</sequence>
<dbReference type="AlphaFoldDB" id="A0AAV5EYI7"/>
<dbReference type="PROSITE" id="PS51767">
    <property type="entry name" value="PEPTIDASE_A1"/>
    <property type="match status" value="1"/>
</dbReference>